<reference evidence="1 2" key="1">
    <citation type="journal article" date="2024" name="Ann. Entomol. Soc. Am.">
        <title>Genomic analyses of the southern and eastern yellowjacket wasps (Hymenoptera: Vespidae) reveal evolutionary signatures of social life.</title>
        <authorList>
            <person name="Catto M.A."/>
            <person name="Caine P.B."/>
            <person name="Orr S.E."/>
            <person name="Hunt B.G."/>
            <person name="Goodisman M.A.D."/>
        </authorList>
    </citation>
    <scope>NUCLEOTIDE SEQUENCE [LARGE SCALE GENOMIC DNA]</scope>
    <source>
        <strain evidence="1">232</strain>
        <tissue evidence="1">Head and thorax</tissue>
    </source>
</reference>
<sequence>MCSCFYLRLSKHLLGGLGERLADEVSDMIVRIKRGLSRCCYSQPPDPPEQILQTSVSSYELIRTCAKESISMLFPNGS</sequence>
<accession>A0ABD2CR11</accession>
<dbReference type="AlphaFoldDB" id="A0ABD2CR11"/>
<proteinExistence type="predicted"/>
<dbReference type="EMBL" id="JAYRBN010000037">
    <property type="protein sequence ID" value="KAL2747229.1"/>
    <property type="molecule type" value="Genomic_DNA"/>
</dbReference>
<keyword evidence="2" id="KW-1185">Reference proteome</keyword>
<gene>
    <name evidence="1" type="ORF">V1477_005599</name>
</gene>
<name>A0ABD2CR11_VESMC</name>
<evidence type="ECO:0000313" key="1">
    <source>
        <dbReference type="EMBL" id="KAL2747229.1"/>
    </source>
</evidence>
<comment type="caution">
    <text evidence="1">The sequence shown here is derived from an EMBL/GenBank/DDBJ whole genome shotgun (WGS) entry which is preliminary data.</text>
</comment>
<organism evidence="1 2">
    <name type="scientific">Vespula maculifrons</name>
    <name type="common">Eastern yellow jacket</name>
    <name type="synonym">Wasp</name>
    <dbReference type="NCBI Taxonomy" id="7453"/>
    <lineage>
        <taxon>Eukaryota</taxon>
        <taxon>Metazoa</taxon>
        <taxon>Ecdysozoa</taxon>
        <taxon>Arthropoda</taxon>
        <taxon>Hexapoda</taxon>
        <taxon>Insecta</taxon>
        <taxon>Pterygota</taxon>
        <taxon>Neoptera</taxon>
        <taxon>Endopterygota</taxon>
        <taxon>Hymenoptera</taxon>
        <taxon>Apocrita</taxon>
        <taxon>Aculeata</taxon>
        <taxon>Vespoidea</taxon>
        <taxon>Vespidae</taxon>
        <taxon>Vespinae</taxon>
        <taxon>Vespula</taxon>
    </lineage>
</organism>
<dbReference type="Proteomes" id="UP001607303">
    <property type="component" value="Unassembled WGS sequence"/>
</dbReference>
<evidence type="ECO:0000313" key="2">
    <source>
        <dbReference type="Proteomes" id="UP001607303"/>
    </source>
</evidence>
<protein>
    <submittedName>
        <fullName evidence="1">B-cell linker protein</fullName>
    </submittedName>
</protein>